<keyword evidence="5 7" id="KW-1133">Transmembrane helix</keyword>
<evidence type="ECO:0000256" key="6">
    <source>
        <dbReference type="ARBA" id="ARBA00023136"/>
    </source>
</evidence>
<dbReference type="EMBL" id="LQOJ01000017">
    <property type="protein sequence ID" value="ORV08060.1"/>
    <property type="molecule type" value="Genomic_DNA"/>
</dbReference>
<name>A0A1X1RK76_MYCFA</name>
<dbReference type="Pfam" id="PF11203">
    <property type="entry name" value="EccE"/>
    <property type="match status" value="1"/>
</dbReference>
<feature type="transmembrane region" description="Helical" evidence="7">
    <location>
        <begin position="51"/>
        <end position="77"/>
    </location>
</feature>
<dbReference type="GO" id="GO:0005886">
    <property type="term" value="C:plasma membrane"/>
    <property type="evidence" value="ECO:0007669"/>
    <property type="project" value="UniProtKB-SubCell"/>
</dbReference>
<evidence type="ECO:0000256" key="3">
    <source>
        <dbReference type="ARBA" id="ARBA00022475"/>
    </source>
</evidence>
<comment type="similarity">
    <text evidence="2">Belongs to the EccE family.</text>
</comment>
<evidence type="ECO:0000256" key="1">
    <source>
        <dbReference type="ARBA" id="ARBA00004236"/>
    </source>
</evidence>
<evidence type="ECO:0000256" key="5">
    <source>
        <dbReference type="ARBA" id="ARBA00022989"/>
    </source>
</evidence>
<gene>
    <name evidence="9" type="ORF">AWC04_02460</name>
</gene>
<dbReference type="Proteomes" id="UP000193484">
    <property type="component" value="Unassembled WGS sequence"/>
</dbReference>
<dbReference type="NCBIfam" id="TIGR03923">
    <property type="entry name" value="T7SS_EccE"/>
    <property type="match status" value="1"/>
</dbReference>
<dbReference type="AlphaFoldDB" id="A0A1X1RK76"/>
<dbReference type="RefSeq" id="WP_085092812.1">
    <property type="nucleotide sequence ID" value="NZ_JACKRW010000404.1"/>
</dbReference>
<evidence type="ECO:0000259" key="8">
    <source>
        <dbReference type="Pfam" id="PF11203"/>
    </source>
</evidence>
<keyword evidence="4 7" id="KW-0812">Transmembrane</keyword>
<feature type="transmembrane region" description="Helical" evidence="7">
    <location>
        <begin position="28"/>
        <end position="45"/>
    </location>
</feature>
<dbReference type="InterPro" id="IPR050051">
    <property type="entry name" value="EccE_dom"/>
</dbReference>
<dbReference type="OrthoDB" id="4152590at2"/>
<feature type="domain" description="Type VII secretion system protein EccE" evidence="8">
    <location>
        <begin position="199"/>
        <end position="289"/>
    </location>
</feature>
<dbReference type="STRING" id="1793.AWC04_02460"/>
<keyword evidence="3" id="KW-1003">Cell membrane</keyword>
<evidence type="ECO:0000256" key="7">
    <source>
        <dbReference type="SAM" id="Phobius"/>
    </source>
</evidence>
<evidence type="ECO:0000313" key="9">
    <source>
        <dbReference type="EMBL" id="ORV08060.1"/>
    </source>
</evidence>
<reference evidence="9 10" key="1">
    <citation type="submission" date="2016-01" db="EMBL/GenBank/DDBJ databases">
        <title>The new phylogeny of the genus Mycobacterium.</title>
        <authorList>
            <person name="Tarcisio F."/>
            <person name="Conor M."/>
            <person name="Antonella G."/>
            <person name="Elisabetta G."/>
            <person name="Giulia F.S."/>
            <person name="Sara T."/>
            <person name="Anna F."/>
            <person name="Clotilde B."/>
            <person name="Roberto B."/>
            <person name="Veronica D.S."/>
            <person name="Fabio R."/>
            <person name="Monica P."/>
            <person name="Olivier J."/>
            <person name="Enrico T."/>
            <person name="Nicola S."/>
        </authorList>
    </citation>
    <scope>NUCLEOTIDE SEQUENCE [LARGE SCALE GENOMIC DNA]</scope>
    <source>
        <strain evidence="9 10">DSM 44179</strain>
    </source>
</reference>
<protein>
    <submittedName>
        <fullName evidence="9">Type VII secretion protein EccE</fullName>
    </submittedName>
</protein>
<evidence type="ECO:0000313" key="10">
    <source>
        <dbReference type="Proteomes" id="UP000193484"/>
    </source>
</evidence>
<comment type="subcellular location">
    <subcellularLocation>
        <location evidence="1">Cell membrane</location>
    </subcellularLocation>
</comment>
<evidence type="ECO:0000256" key="2">
    <source>
        <dbReference type="ARBA" id="ARBA00007759"/>
    </source>
</evidence>
<proteinExistence type="inferred from homology"/>
<comment type="caution">
    <text evidence="9">The sequence shown here is derived from an EMBL/GenBank/DDBJ whole genome shotgun (WGS) entry which is preliminary data.</text>
</comment>
<dbReference type="InterPro" id="IPR021368">
    <property type="entry name" value="T7SS_EccE"/>
</dbReference>
<organism evidence="9 10">
    <name type="scientific">Mycolicibacterium fallax</name>
    <name type="common">Mycobacterium fallax</name>
    <dbReference type="NCBI Taxonomy" id="1793"/>
    <lineage>
        <taxon>Bacteria</taxon>
        <taxon>Bacillati</taxon>
        <taxon>Actinomycetota</taxon>
        <taxon>Actinomycetes</taxon>
        <taxon>Mycobacteriales</taxon>
        <taxon>Mycobacteriaceae</taxon>
        <taxon>Mycolicibacterium</taxon>
    </lineage>
</organism>
<sequence>MVKIDGQIPGAHSALPERIARWSVSTRLQLVVIAELIAGAIIIAVTPRQWWAAALMAVAVLLAVTVSYQQATAAGWVRRWLRWKWYGRKAAAHERRSAIPAAFSADIAGINPVGMRWDGRYVVTMIALHGRAHPPTVLVPAGAETVDTVPLEVVSGLLTQFGGLELHSVDVVSASRRVAADGSYTAKYDEILGDRPGVGERRTWLVLRLCPQACLAAMTYRGDVGAAAAAATERIRQAVLRSGCRALTCSEEQLTEATAVLLADCDLARVQEGWAHVDINASYVTTYRIPGADLTTRMLNDIAAVRSELTVVTIRMSADGAGVLTVGATVRFHTAAPLTHAPLLALRGVAGQAFDSLLASLPLGDRSLRLTLSTRALPGADLQIPVGPTGPILGRTVTGVPFLMPLTDPMRSVRVVIDADLETVVPLILRTSASGAVVLIHSDRPELWAPLCDKDHRIAVASDSAPRRDPTVIIADGDGHQISGGQRGQALVVLSDSPTQKVDADIIITQTGPDDLLVTTPTIPGVALSIMRPRNEAQFLSHLHAGAHRDR</sequence>
<evidence type="ECO:0000256" key="4">
    <source>
        <dbReference type="ARBA" id="ARBA00022692"/>
    </source>
</evidence>
<accession>A0A1X1RK76</accession>
<keyword evidence="10" id="KW-1185">Reference proteome</keyword>
<keyword evidence="6 7" id="KW-0472">Membrane</keyword>